<accession>A0A1U9Z1B7</accession>
<evidence type="ECO:0000256" key="9">
    <source>
        <dbReference type="ARBA" id="ARBA00023136"/>
    </source>
</evidence>
<dbReference type="KEGG" id="mmed:Mame_02054"/>
<proteinExistence type="inferred from homology"/>
<keyword evidence="6" id="KW-0067">ATP-binding</keyword>
<evidence type="ECO:0000313" key="15">
    <source>
        <dbReference type="EMBL" id="AQZ51392.1"/>
    </source>
</evidence>
<dbReference type="eggNOG" id="COG0444">
    <property type="taxonomic scope" value="Bacteria"/>
</dbReference>
<comment type="catalytic activity">
    <reaction evidence="13">
        <text>Ni(2+)(out) + ATP + H2O = Ni(2+)(in) + ADP + phosphate + H(+)</text>
        <dbReference type="Rhea" id="RHEA:15557"/>
        <dbReference type="ChEBI" id="CHEBI:15377"/>
        <dbReference type="ChEBI" id="CHEBI:15378"/>
        <dbReference type="ChEBI" id="CHEBI:30616"/>
        <dbReference type="ChEBI" id="CHEBI:43474"/>
        <dbReference type="ChEBI" id="CHEBI:49786"/>
        <dbReference type="ChEBI" id="CHEBI:456216"/>
        <dbReference type="EC" id="7.2.2.11"/>
    </reaction>
    <physiologicalReaction direction="left-to-right" evidence="13">
        <dbReference type="Rhea" id="RHEA:15558"/>
    </physiologicalReaction>
</comment>
<dbReference type="Gene3D" id="3.40.50.300">
    <property type="entry name" value="P-loop containing nucleotide triphosphate hydrolases"/>
    <property type="match status" value="1"/>
</dbReference>
<dbReference type="EMBL" id="CP020330">
    <property type="protein sequence ID" value="AQZ51392.1"/>
    <property type="molecule type" value="Genomic_DNA"/>
</dbReference>
<reference evidence="15 16" key="1">
    <citation type="submission" date="2017-03" db="EMBL/GenBank/DDBJ databases">
        <title>Foreign affairs: Plasmid Transfer between Roseobacters and Rhizobia.</title>
        <authorList>
            <person name="Bartling P."/>
            <person name="Bunk B."/>
            <person name="Overmann J."/>
            <person name="Brinkmann H."/>
            <person name="Petersen J."/>
        </authorList>
    </citation>
    <scope>NUCLEOTIDE SEQUENCE [LARGE SCALE GENOMIC DNA]</scope>
    <source>
        <strain evidence="15 16">MACL11</strain>
    </source>
</reference>
<evidence type="ECO:0000259" key="14">
    <source>
        <dbReference type="PROSITE" id="PS50893"/>
    </source>
</evidence>
<keyword evidence="8" id="KW-0406">Ion transport</keyword>
<dbReference type="STRING" id="1122214.Mame_02054"/>
<evidence type="ECO:0000256" key="7">
    <source>
        <dbReference type="ARBA" id="ARBA00022967"/>
    </source>
</evidence>
<comment type="similarity">
    <text evidence="2">Belongs to the ABC transporter superfamily.</text>
</comment>
<evidence type="ECO:0000256" key="4">
    <source>
        <dbReference type="ARBA" id="ARBA00022475"/>
    </source>
</evidence>
<dbReference type="GO" id="GO:0016887">
    <property type="term" value="F:ATP hydrolysis activity"/>
    <property type="evidence" value="ECO:0007669"/>
    <property type="project" value="InterPro"/>
</dbReference>
<keyword evidence="16" id="KW-1185">Reference proteome</keyword>
<dbReference type="Pfam" id="PF00005">
    <property type="entry name" value="ABC_tran"/>
    <property type="match status" value="1"/>
</dbReference>
<keyword evidence="9" id="KW-0472">Membrane</keyword>
<dbReference type="InterPro" id="IPR027417">
    <property type="entry name" value="P-loop_NTPase"/>
</dbReference>
<name>A0A1U9Z1B7_9HYPH</name>
<evidence type="ECO:0000256" key="2">
    <source>
        <dbReference type="ARBA" id="ARBA00005417"/>
    </source>
</evidence>
<comment type="subcellular location">
    <subcellularLocation>
        <location evidence="1">Cell inner membrane</location>
        <topology evidence="1">Peripheral membrane protein</topology>
    </subcellularLocation>
</comment>
<dbReference type="SUPFAM" id="SSF52540">
    <property type="entry name" value="P-loop containing nucleoside triphosphate hydrolases"/>
    <property type="match status" value="1"/>
</dbReference>
<comment type="subunit">
    <text evidence="10">The complex is composed of two ATP-binding proteins (NikD and NikE), two transmembrane proteins (NikB and NikC) and a solute-binding protein (NikA).</text>
</comment>
<dbReference type="PANTHER" id="PTHR43297:SF13">
    <property type="entry name" value="NICKEL ABC TRANSPORTER, ATP-BINDING PROTEIN"/>
    <property type="match status" value="1"/>
</dbReference>
<dbReference type="SMART" id="SM00382">
    <property type="entry name" value="AAA"/>
    <property type="match status" value="1"/>
</dbReference>
<dbReference type="PROSITE" id="PS00211">
    <property type="entry name" value="ABC_TRANSPORTER_1"/>
    <property type="match status" value="1"/>
</dbReference>
<evidence type="ECO:0000256" key="1">
    <source>
        <dbReference type="ARBA" id="ARBA00004417"/>
    </source>
</evidence>
<dbReference type="InterPro" id="IPR017871">
    <property type="entry name" value="ABC_transporter-like_CS"/>
</dbReference>
<evidence type="ECO:0000256" key="8">
    <source>
        <dbReference type="ARBA" id="ARBA00023065"/>
    </source>
</evidence>
<dbReference type="RefSeq" id="WP_018062740.1">
    <property type="nucleotide sequence ID" value="NZ_AQWH01000001.1"/>
</dbReference>
<dbReference type="GO" id="GO:0015413">
    <property type="term" value="F:ABC-type nickel transporter activity"/>
    <property type="evidence" value="ECO:0007669"/>
    <property type="project" value="UniProtKB-EC"/>
</dbReference>
<dbReference type="GO" id="GO:0005886">
    <property type="term" value="C:plasma membrane"/>
    <property type="evidence" value="ECO:0007669"/>
    <property type="project" value="UniProtKB-SubCell"/>
</dbReference>
<evidence type="ECO:0000256" key="3">
    <source>
        <dbReference type="ARBA" id="ARBA00022448"/>
    </source>
</evidence>
<protein>
    <recommendedName>
        <fullName evidence="12">Nickel import system ATP-binding protein NikD</fullName>
        <ecNumber evidence="11">7.2.2.11</ecNumber>
    </recommendedName>
</protein>
<dbReference type="OrthoDB" id="7374568at2"/>
<evidence type="ECO:0000256" key="11">
    <source>
        <dbReference type="ARBA" id="ARBA00039098"/>
    </source>
</evidence>
<dbReference type="PANTHER" id="PTHR43297">
    <property type="entry name" value="OLIGOPEPTIDE TRANSPORT ATP-BINDING PROTEIN APPD"/>
    <property type="match status" value="1"/>
</dbReference>
<gene>
    <name evidence="15" type="primary">oppD_7</name>
    <name evidence="15" type="ORF">Mame_02054</name>
</gene>
<keyword evidence="5" id="KW-0547">Nucleotide-binding</keyword>
<evidence type="ECO:0000256" key="10">
    <source>
        <dbReference type="ARBA" id="ARBA00038669"/>
    </source>
</evidence>
<evidence type="ECO:0000313" key="16">
    <source>
        <dbReference type="Proteomes" id="UP000191135"/>
    </source>
</evidence>
<dbReference type="EC" id="7.2.2.11" evidence="11"/>
<keyword evidence="7" id="KW-1278">Translocase</keyword>
<dbReference type="PROSITE" id="PS50893">
    <property type="entry name" value="ABC_TRANSPORTER_2"/>
    <property type="match status" value="1"/>
</dbReference>
<evidence type="ECO:0000256" key="13">
    <source>
        <dbReference type="ARBA" id="ARBA00048610"/>
    </source>
</evidence>
<dbReference type="GO" id="GO:0005524">
    <property type="term" value="F:ATP binding"/>
    <property type="evidence" value="ECO:0007669"/>
    <property type="project" value="UniProtKB-KW"/>
</dbReference>
<keyword evidence="3" id="KW-0813">Transport</keyword>
<dbReference type="AlphaFoldDB" id="A0A1U9Z1B7"/>
<evidence type="ECO:0000256" key="6">
    <source>
        <dbReference type="ARBA" id="ARBA00022840"/>
    </source>
</evidence>
<sequence length="265" mass="27901">MTLLSFHDFGIGFRRYSGLLSTREVPVVNGIGFTVRRGEVVALIGASGGGKSLIAHALFGVLPPNACTTGAIRFEGRVVDERSRPSLLGRRMALMPQSVSHLDPMARCISQLRWAARRAGAAADDARLAATLAQFGLGAEAGNAFPHQLSGGMARRMLMAIATIGDPDLIVADEPTSGLDDDNADIVLARLRKLAGDGKGVLLVTHSLASALAYADRVCLIRDGRLEGEEDAAGFSGGGGGLRTAYARVLWRALPQNEFRGGDHA</sequence>
<evidence type="ECO:0000256" key="12">
    <source>
        <dbReference type="ARBA" id="ARBA00044143"/>
    </source>
</evidence>
<dbReference type="InterPro" id="IPR003439">
    <property type="entry name" value="ABC_transporter-like_ATP-bd"/>
</dbReference>
<feature type="domain" description="ABC transporter" evidence="14">
    <location>
        <begin position="13"/>
        <end position="248"/>
    </location>
</feature>
<dbReference type="Proteomes" id="UP000191135">
    <property type="component" value="Chromosome"/>
</dbReference>
<dbReference type="InterPro" id="IPR050388">
    <property type="entry name" value="ABC_Ni/Peptide_Import"/>
</dbReference>
<evidence type="ECO:0000256" key="5">
    <source>
        <dbReference type="ARBA" id="ARBA00022741"/>
    </source>
</evidence>
<dbReference type="InterPro" id="IPR003593">
    <property type="entry name" value="AAA+_ATPase"/>
</dbReference>
<keyword evidence="4" id="KW-1003">Cell membrane</keyword>
<organism evidence="15 16">
    <name type="scientific">Martelella mediterranea DSM 17316</name>
    <dbReference type="NCBI Taxonomy" id="1122214"/>
    <lineage>
        <taxon>Bacteria</taxon>
        <taxon>Pseudomonadati</taxon>
        <taxon>Pseudomonadota</taxon>
        <taxon>Alphaproteobacteria</taxon>
        <taxon>Hyphomicrobiales</taxon>
        <taxon>Aurantimonadaceae</taxon>
        <taxon>Martelella</taxon>
    </lineage>
</organism>